<dbReference type="Gene3D" id="2.60.120.10">
    <property type="entry name" value="Jelly Rolls"/>
    <property type="match status" value="1"/>
</dbReference>
<evidence type="ECO:0000256" key="1">
    <source>
        <dbReference type="SAM" id="MobiDB-lite"/>
    </source>
</evidence>
<dbReference type="AlphaFoldDB" id="A0ABD5EB70"/>
<comment type="caution">
    <text evidence="2">The sequence shown here is derived from an EMBL/GenBank/DDBJ whole genome shotgun (WGS) entry which is preliminary data.</text>
</comment>
<dbReference type="EMBL" id="JAVRER010000036">
    <property type="protein sequence ID" value="MDT0418012.1"/>
    <property type="molecule type" value="Genomic_DNA"/>
</dbReference>
<dbReference type="PANTHER" id="PTHR37694">
    <property type="entry name" value="SLR8022 PROTEIN"/>
    <property type="match status" value="1"/>
</dbReference>
<organism evidence="2 3">
    <name type="scientific">Streptomyces evansiae</name>
    <dbReference type="NCBI Taxonomy" id="3075535"/>
    <lineage>
        <taxon>Bacteria</taxon>
        <taxon>Bacillati</taxon>
        <taxon>Actinomycetota</taxon>
        <taxon>Actinomycetes</taxon>
        <taxon>Kitasatosporales</taxon>
        <taxon>Streptomycetaceae</taxon>
        <taxon>Streptomyces</taxon>
    </lineage>
</organism>
<reference evidence="3" key="1">
    <citation type="submission" date="2023-07" db="EMBL/GenBank/DDBJ databases">
        <title>30 novel species of actinomycetes from the DSMZ collection.</title>
        <authorList>
            <person name="Nouioui I."/>
        </authorList>
    </citation>
    <scope>NUCLEOTIDE SEQUENCE [LARGE SCALE GENOMIC DNA]</scope>
    <source>
        <strain evidence="3">DSM 41982</strain>
    </source>
</reference>
<dbReference type="PANTHER" id="PTHR37694:SF1">
    <property type="entry name" value="SLR8022 PROTEIN"/>
    <property type="match status" value="1"/>
</dbReference>
<evidence type="ECO:0000313" key="3">
    <source>
        <dbReference type="Proteomes" id="UP001183607"/>
    </source>
</evidence>
<dbReference type="RefSeq" id="WP_007823512.1">
    <property type="nucleotide sequence ID" value="NZ_JAVRER010000036.1"/>
</dbReference>
<dbReference type="InterPro" id="IPR014710">
    <property type="entry name" value="RmlC-like_jellyroll"/>
</dbReference>
<evidence type="ECO:0000313" key="2">
    <source>
        <dbReference type="EMBL" id="MDT0418012.1"/>
    </source>
</evidence>
<accession>A0ABD5EB70</accession>
<feature type="region of interest" description="Disordered" evidence="1">
    <location>
        <begin position="120"/>
        <end position="160"/>
    </location>
</feature>
<gene>
    <name evidence="2" type="ORF">RM574_21230</name>
</gene>
<name>A0ABD5EB70_9ACTN</name>
<dbReference type="Proteomes" id="UP001183607">
    <property type="component" value="Unassembled WGS sequence"/>
</dbReference>
<proteinExistence type="predicted"/>
<feature type="compositionally biased region" description="Low complexity" evidence="1">
    <location>
        <begin position="138"/>
        <end position="152"/>
    </location>
</feature>
<protein>
    <submittedName>
        <fullName evidence="2">Cupin</fullName>
    </submittedName>
</protein>
<sequence length="160" mass="16893">MELMEPISLDTVANELHLEAMASPSKRAARTVQGGTGHALRQTVIALCAGTDLSDHEGPDEATLQVLKGRVKITRPQSDTLAEAVVDMGEILLVPRTFHGLRAVNDAVILLTVSMAEAADNHRPPAEESQPLPPAAESRPLTSTPQTPLSTPQEPPSGVA</sequence>